<evidence type="ECO:0000256" key="2">
    <source>
        <dbReference type="SAM" id="SignalP"/>
    </source>
</evidence>
<feature type="chain" id="PRO_5007862785" evidence="2">
    <location>
        <begin position="22"/>
        <end position="320"/>
    </location>
</feature>
<keyword evidence="4" id="KW-1185">Reference proteome</keyword>
<keyword evidence="2" id="KW-0732">Signal</keyword>
<evidence type="ECO:0000313" key="3">
    <source>
        <dbReference type="EMBL" id="KZT66341.1"/>
    </source>
</evidence>
<feature type="region of interest" description="Disordered" evidence="1">
    <location>
        <begin position="25"/>
        <end position="61"/>
    </location>
</feature>
<feature type="region of interest" description="Disordered" evidence="1">
    <location>
        <begin position="186"/>
        <end position="243"/>
    </location>
</feature>
<feature type="signal peptide" evidence="2">
    <location>
        <begin position="1"/>
        <end position="21"/>
    </location>
</feature>
<dbReference type="OrthoDB" id="2799266at2759"/>
<dbReference type="AlphaFoldDB" id="A0A165N052"/>
<name>A0A165N052_9APHY</name>
<reference evidence="3 4" key="1">
    <citation type="journal article" date="2016" name="Mol. Biol. Evol.">
        <title>Comparative Genomics of Early-Diverging Mushroom-Forming Fungi Provides Insights into the Origins of Lignocellulose Decay Capabilities.</title>
        <authorList>
            <person name="Nagy L.G."/>
            <person name="Riley R."/>
            <person name="Tritt A."/>
            <person name="Adam C."/>
            <person name="Daum C."/>
            <person name="Floudas D."/>
            <person name="Sun H."/>
            <person name="Yadav J.S."/>
            <person name="Pangilinan J."/>
            <person name="Larsson K.H."/>
            <person name="Matsuura K."/>
            <person name="Barry K."/>
            <person name="Labutti K."/>
            <person name="Kuo R."/>
            <person name="Ohm R.A."/>
            <person name="Bhattacharya S.S."/>
            <person name="Shirouzu T."/>
            <person name="Yoshinaga Y."/>
            <person name="Martin F.M."/>
            <person name="Grigoriev I.V."/>
            <person name="Hibbett D.S."/>
        </authorList>
    </citation>
    <scope>NUCLEOTIDE SEQUENCE [LARGE SCALE GENOMIC DNA]</scope>
    <source>
        <strain evidence="3 4">L-15889</strain>
    </source>
</reference>
<dbReference type="Proteomes" id="UP000076727">
    <property type="component" value="Unassembled WGS sequence"/>
</dbReference>
<feature type="compositionally biased region" description="Polar residues" evidence="1">
    <location>
        <begin position="223"/>
        <end position="232"/>
    </location>
</feature>
<sequence length="320" mass="32595">MIVKSVIVCLSLAVAALPASAAPAPLATSTEVPNPAPAPTSTSGPPSHRHPNMDSSVPGLSAVNKDAGFPSALNDVALPANVAGLLRRQIRVSDFDVANNSMTQPLFGTAPHLFGRGNKKAQAMDAARTKATAAAAQPSNAPAAGLPLNAATPMKAVSSGVQGLGATRMEGSNAFHEALGTAFDPMDALHDAKPSSTIASSAPQPTYSKPAPSEPLPIGPGYTTDTMDTTPGQPRPQSKQKQKRHSFMFNFNALLPEPPSKTPANPATPSSVQAWQNDALLELDSNRAPNPATLPQNVTGAATNVTGTAQGVAGNVTKSA</sequence>
<gene>
    <name evidence="3" type="ORF">DAEQUDRAFT_730316</name>
</gene>
<protein>
    <submittedName>
        <fullName evidence="3">Uncharacterized protein</fullName>
    </submittedName>
</protein>
<accession>A0A165N052</accession>
<evidence type="ECO:0000313" key="4">
    <source>
        <dbReference type="Proteomes" id="UP000076727"/>
    </source>
</evidence>
<evidence type="ECO:0000256" key="1">
    <source>
        <dbReference type="SAM" id="MobiDB-lite"/>
    </source>
</evidence>
<proteinExistence type="predicted"/>
<dbReference type="EMBL" id="KV429090">
    <property type="protein sequence ID" value="KZT66341.1"/>
    <property type="molecule type" value="Genomic_DNA"/>
</dbReference>
<feature type="compositionally biased region" description="Polar residues" evidence="1">
    <location>
        <begin position="194"/>
        <end position="207"/>
    </location>
</feature>
<organism evidence="3 4">
    <name type="scientific">Daedalea quercina L-15889</name>
    <dbReference type="NCBI Taxonomy" id="1314783"/>
    <lineage>
        <taxon>Eukaryota</taxon>
        <taxon>Fungi</taxon>
        <taxon>Dikarya</taxon>
        <taxon>Basidiomycota</taxon>
        <taxon>Agaricomycotina</taxon>
        <taxon>Agaricomycetes</taxon>
        <taxon>Polyporales</taxon>
        <taxon>Fomitopsis</taxon>
    </lineage>
</organism>